<feature type="non-terminal residue" evidence="2">
    <location>
        <position position="1"/>
    </location>
</feature>
<dbReference type="AlphaFoldDB" id="A0A392PMP3"/>
<protein>
    <submittedName>
        <fullName evidence="2">Uncharacterized protein</fullName>
    </submittedName>
</protein>
<dbReference type="EMBL" id="LXQA010085239">
    <property type="protein sequence ID" value="MCI12710.1"/>
    <property type="molecule type" value="Genomic_DNA"/>
</dbReference>
<keyword evidence="3" id="KW-1185">Reference proteome</keyword>
<sequence length="165" mass="17582">YDLNSTNVNVDDGASTKATSDSVMESPKESIPGTNVAPDAMPSARQEVLENIFIPESPEIVTVPEKEKATETNVTDIVSDDNIVVNSQGDESMKILSANIGDSEPSNKTVGTEAHVIDVDNLTSGERSIEKNLAASIAKRLRSNSGKVVAIASEHINTTKETRKT</sequence>
<evidence type="ECO:0000313" key="3">
    <source>
        <dbReference type="Proteomes" id="UP000265520"/>
    </source>
</evidence>
<comment type="caution">
    <text evidence="2">The sequence shown here is derived from an EMBL/GenBank/DDBJ whole genome shotgun (WGS) entry which is preliminary data.</text>
</comment>
<accession>A0A392PMP3</accession>
<proteinExistence type="predicted"/>
<name>A0A392PMP3_9FABA</name>
<evidence type="ECO:0000256" key="1">
    <source>
        <dbReference type="SAM" id="MobiDB-lite"/>
    </source>
</evidence>
<organism evidence="2 3">
    <name type="scientific">Trifolium medium</name>
    <dbReference type="NCBI Taxonomy" id="97028"/>
    <lineage>
        <taxon>Eukaryota</taxon>
        <taxon>Viridiplantae</taxon>
        <taxon>Streptophyta</taxon>
        <taxon>Embryophyta</taxon>
        <taxon>Tracheophyta</taxon>
        <taxon>Spermatophyta</taxon>
        <taxon>Magnoliopsida</taxon>
        <taxon>eudicotyledons</taxon>
        <taxon>Gunneridae</taxon>
        <taxon>Pentapetalae</taxon>
        <taxon>rosids</taxon>
        <taxon>fabids</taxon>
        <taxon>Fabales</taxon>
        <taxon>Fabaceae</taxon>
        <taxon>Papilionoideae</taxon>
        <taxon>50 kb inversion clade</taxon>
        <taxon>NPAAA clade</taxon>
        <taxon>Hologalegina</taxon>
        <taxon>IRL clade</taxon>
        <taxon>Trifolieae</taxon>
        <taxon>Trifolium</taxon>
    </lineage>
</organism>
<evidence type="ECO:0000313" key="2">
    <source>
        <dbReference type="EMBL" id="MCI12710.1"/>
    </source>
</evidence>
<reference evidence="2 3" key="1">
    <citation type="journal article" date="2018" name="Front. Plant Sci.">
        <title>Red Clover (Trifolium pratense) and Zigzag Clover (T. medium) - A Picture of Genomic Similarities and Differences.</title>
        <authorList>
            <person name="Dluhosova J."/>
            <person name="Istvanek J."/>
            <person name="Nedelnik J."/>
            <person name="Repkova J."/>
        </authorList>
    </citation>
    <scope>NUCLEOTIDE SEQUENCE [LARGE SCALE GENOMIC DNA]</scope>
    <source>
        <strain evidence="3">cv. 10/8</strain>
        <tissue evidence="2">Leaf</tissue>
    </source>
</reference>
<feature type="region of interest" description="Disordered" evidence="1">
    <location>
        <begin position="1"/>
        <end position="39"/>
    </location>
</feature>
<dbReference type="Proteomes" id="UP000265520">
    <property type="component" value="Unassembled WGS sequence"/>
</dbReference>